<proteinExistence type="predicted"/>
<organism evidence="1 2">
    <name type="scientific">Schaalia naturae</name>
    <dbReference type="NCBI Taxonomy" id="635203"/>
    <lineage>
        <taxon>Bacteria</taxon>
        <taxon>Bacillati</taxon>
        <taxon>Actinomycetota</taxon>
        <taxon>Actinomycetes</taxon>
        <taxon>Actinomycetales</taxon>
        <taxon>Actinomycetaceae</taxon>
        <taxon>Schaalia</taxon>
    </lineage>
</organism>
<comment type="caution">
    <text evidence="1">The sequence shown here is derived from an EMBL/GenBank/DDBJ whole genome shotgun (WGS) entry which is preliminary data.</text>
</comment>
<dbReference type="InterPro" id="IPR019639">
    <property type="entry name" value="DUF2505"/>
</dbReference>
<dbReference type="RefSeq" id="WP_380974396.1">
    <property type="nucleotide sequence ID" value="NZ_JBHTEF010000001.1"/>
</dbReference>
<keyword evidence="2" id="KW-1185">Reference proteome</keyword>
<dbReference type="Proteomes" id="UP001596527">
    <property type="component" value="Unassembled WGS sequence"/>
</dbReference>
<protein>
    <submittedName>
        <fullName evidence="1">DUF2505 domain-containing protein</fullName>
    </submittedName>
</protein>
<accession>A0ABW2SNS8</accession>
<name>A0ABW2SNS8_9ACTO</name>
<reference evidence="2" key="1">
    <citation type="journal article" date="2019" name="Int. J. Syst. Evol. Microbiol.">
        <title>The Global Catalogue of Microorganisms (GCM) 10K type strain sequencing project: providing services to taxonomists for standard genome sequencing and annotation.</title>
        <authorList>
            <consortium name="The Broad Institute Genomics Platform"/>
            <consortium name="The Broad Institute Genome Sequencing Center for Infectious Disease"/>
            <person name="Wu L."/>
            <person name="Ma J."/>
        </authorList>
    </citation>
    <scope>NUCLEOTIDE SEQUENCE [LARGE SCALE GENOMIC DNA]</scope>
    <source>
        <strain evidence="2">CCUG 56698</strain>
    </source>
</reference>
<dbReference type="EMBL" id="JBHTEF010000001">
    <property type="protein sequence ID" value="MFC7581253.1"/>
    <property type="molecule type" value="Genomic_DNA"/>
</dbReference>
<gene>
    <name evidence="1" type="ORF">ACFQWG_08605</name>
</gene>
<evidence type="ECO:0000313" key="2">
    <source>
        <dbReference type="Proteomes" id="UP001596527"/>
    </source>
</evidence>
<evidence type="ECO:0000313" key="1">
    <source>
        <dbReference type="EMBL" id="MFC7581253.1"/>
    </source>
</evidence>
<sequence>MHITQSFVYPAPLSRISQMYADPDHLLRRLDRRGILDPSVEANVAEDGTTTVVAAAAGDPSLLPSAARRFVRSGLSARIALVLAPEAGGERRGTVDVTVSGAPVSASARLTLADRGESTEATVELDIRVSVPLVGGAIEQKAAGAIRGALETEPEAAREWLDAHPAA</sequence>
<dbReference type="Pfam" id="PF10698">
    <property type="entry name" value="DUF2505"/>
    <property type="match status" value="1"/>
</dbReference>